<evidence type="ECO:0000256" key="1">
    <source>
        <dbReference type="SAM" id="SignalP"/>
    </source>
</evidence>
<protein>
    <recommendedName>
        <fullName evidence="4">Secreted protein</fullName>
    </recommendedName>
</protein>
<name>A0A9Q1BWE8_HOLLE</name>
<accession>A0A9Q1BWE8</accession>
<dbReference type="Proteomes" id="UP001152320">
    <property type="component" value="Chromosome 11"/>
</dbReference>
<comment type="caution">
    <text evidence="2">The sequence shown here is derived from an EMBL/GenBank/DDBJ whole genome shotgun (WGS) entry which is preliminary data.</text>
</comment>
<reference evidence="2" key="1">
    <citation type="submission" date="2021-10" db="EMBL/GenBank/DDBJ databases">
        <title>Tropical sea cucumber genome reveals ecological adaptation and Cuvierian tubules defense mechanism.</title>
        <authorList>
            <person name="Chen T."/>
        </authorList>
    </citation>
    <scope>NUCLEOTIDE SEQUENCE</scope>
    <source>
        <strain evidence="2">Nanhai2018</strain>
        <tissue evidence="2">Muscle</tissue>
    </source>
</reference>
<sequence>MDSVRHSFCAFLLLLLIIAPNFNEVYTFFTNKRRTQEIVQKCIHTVHLVTLVGFIPSSLMDIQNLLKFIVTTNSHQVAGQLYSDNMMDP</sequence>
<dbReference type="AlphaFoldDB" id="A0A9Q1BWE8"/>
<evidence type="ECO:0000313" key="3">
    <source>
        <dbReference type="Proteomes" id="UP001152320"/>
    </source>
</evidence>
<dbReference type="EMBL" id="JAIZAY010000011">
    <property type="protein sequence ID" value="KAJ8033908.1"/>
    <property type="molecule type" value="Genomic_DNA"/>
</dbReference>
<feature type="chain" id="PRO_5040504209" description="Secreted protein" evidence="1">
    <location>
        <begin position="28"/>
        <end position="89"/>
    </location>
</feature>
<feature type="signal peptide" evidence="1">
    <location>
        <begin position="1"/>
        <end position="27"/>
    </location>
</feature>
<evidence type="ECO:0008006" key="4">
    <source>
        <dbReference type="Google" id="ProtNLM"/>
    </source>
</evidence>
<organism evidence="2 3">
    <name type="scientific">Holothuria leucospilota</name>
    <name type="common">Black long sea cucumber</name>
    <name type="synonym">Mertensiothuria leucospilota</name>
    <dbReference type="NCBI Taxonomy" id="206669"/>
    <lineage>
        <taxon>Eukaryota</taxon>
        <taxon>Metazoa</taxon>
        <taxon>Echinodermata</taxon>
        <taxon>Eleutherozoa</taxon>
        <taxon>Echinozoa</taxon>
        <taxon>Holothuroidea</taxon>
        <taxon>Aspidochirotacea</taxon>
        <taxon>Aspidochirotida</taxon>
        <taxon>Holothuriidae</taxon>
        <taxon>Holothuria</taxon>
    </lineage>
</organism>
<keyword evidence="3" id="KW-1185">Reference proteome</keyword>
<evidence type="ECO:0000313" key="2">
    <source>
        <dbReference type="EMBL" id="KAJ8033908.1"/>
    </source>
</evidence>
<proteinExistence type="predicted"/>
<gene>
    <name evidence="2" type="ORF">HOLleu_24290</name>
</gene>
<keyword evidence="1" id="KW-0732">Signal</keyword>